<dbReference type="Proteomes" id="UP000182190">
    <property type="component" value="Unassembled WGS sequence"/>
</dbReference>
<dbReference type="RefSeq" id="WP_083619157.1">
    <property type="nucleotide sequence ID" value="NZ_LR735009.1"/>
</dbReference>
<protein>
    <submittedName>
        <fullName evidence="1">Uncharacterized protein</fullName>
    </submittedName>
</protein>
<gene>
    <name evidence="1" type="ORF">PL9631_530006</name>
</gene>
<sequence>MSIPPLTINLTQGSVSLRFTPEAAQNLKGVLDELMQKLKTVAAKNAPGGAGGKPTPQKPMEYQYTGDIFLEVFCNPNIWPSPFAAKVLITVRDERIKLTTEAELTRIIEDVNQYLDQVRE</sequence>
<dbReference type="AlphaFoldDB" id="A0A7Z9BTL5"/>
<keyword evidence="2" id="KW-1185">Reference proteome</keyword>
<organism evidence="1 2">
    <name type="scientific">Planktothrix paucivesiculata PCC 9631</name>
    <dbReference type="NCBI Taxonomy" id="671071"/>
    <lineage>
        <taxon>Bacteria</taxon>
        <taxon>Bacillati</taxon>
        <taxon>Cyanobacteriota</taxon>
        <taxon>Cyanophyceae</taxon>
        <taxon>Oscillatoriophycideae</taxon>
        <taxon>Oscillatoriales</taxon>
        <taxon>Microcoleaceae</taxon>
        <taxon>Planktothrix</taxon>
    </lineage>
</organism>
<comment type="caution">
    <text evidence="1">The sequence shown here is derived from an EMBL/GenBank/DDBJ whole genome shotgun (WGS) entry which is preliminary data.</text>
</comment>
<dbReference type="OrthoDB" id="462433at2"/>
<reference evidence="1" key="1">
    <citation type="submission" date="2019-10" db="EMBL/GenBank/DDBJ databases">
        <authorList>
            <consortium name="Genoscope - CEA"/>
            <person name="William W."/>
        </authorList>
    </citation>
    <scope>NUCLEOTIDE SEQUENCE [LARGE SCALE GENOMIC DNA]</scope>
    <source>
        <strain evidence="1">BBR_PRJEB10994</strain>
    </source>
</reference>
<evidence type="ECO:0000313" key="1">
    <source>
        <dbReference type="EMBL" id="VXD20929.1"/>
    </source>
</evidence>
<name>A0A7Z9BTL5_9CYAN</name>
<accession>A0A7Z9BTL5</accession>
<evidence type="ECO:0000313" key="2">
    <source>
        <dbReference type="Proteomes" id="UP000182190"/>
    </source>
</evidence>
<proteinExistence type="predicted"/>
<dbReference type="EMBL" id="CZCS02000194">
    <property type="protein sequence ID" value="VXD20929.1"/>
    <property type="molecule type" value="Genomic_DNA"/>
</dbReference>